<dbReference type="CDD" id="cd02243">
    <property type="entry name" value="cupin_11S_legumin_C"/>
    <property type="match status" value="1"/>
</dbReference>
<evidence type="ECO:0000256" key="4">
    <source>
        <dbReference type="ARBA" id="ARBA00023129"/>
    </source>
</evidence>
<dbReference type="EMBL" id="KK198760">
    <property type="protein sequence ID" value="KCW57368.1"/>
    <property type="molecule type" value="Genomic_DNA"/>
</dbReference>
<evidence type="ECO:0000313" key="9">
    <source>
        <dbReference type="EMBL" id="KCW57368.1"/>
    </source>
</evidence>
<protein>
    <recommendedName>
        <fullName evidence="8">Cupin type-1 domain-containing protein</fullName>
    </recommendedName>
</protein>
<name>A0A059AU28_EUCGR</name>
<sequence>MATKTINVLAFVLLLQYASCYAQIEQVTSRSQGQQPHRFRGGECQIERLNTLEPSRRIEAEAGVSELWDEDEGQLQCAGVAVVRHIIQKRGLFLPAFTNAPELMYVVQGRGFQGVVFPGCPETYQSPEGSQHSQSRYGGQMRGERTQDQHQKVQQIREGDIIALPAGATHWIYNQGQSELVIVSVVDLSNQENQLDHSFRKFFLAGNPQQGRQQQGGSSQSWGPRRRGGSSQQESFGNIFSGFDEQILSESFAIDTELAQKLKCQDDQRGHIVEVQNELQIVSPRYREGEQEGESEWKREREWRGGRGRGTRDNGLEETLCTMRLRENINKPEKADIYNPRGGRFTTLNSFSLPILSFIGLSATRAVLYRDAIVAPHYHMNCHGVIYVTRGSGRIQIVDDSANTVFDGQLQEGQLLVVPQNFAVVKKAGSEGFEYVSFRTNDNAMVSSLAGRLSVIRSLPEQVVMNSYDVSREEARRLKYSREEFAVLSPGSRSSQRGMED</sequence>
<comment type="subunit">
    <text evidence="6">Hexamer; each subunit is composed of an acidic and a basic chain derived from a single precursor and linked by a disulfide bond.</text>
</comment>
<evidence type="ECO:0000256" key="3">
    <source>
        <dbReference type="ARBA" id="ARBA00022761"/>
    </source>
</evidence>
<dbReference type="PANTHER" id="PTHR31189">
    <property type="entry name" value="OS03G0336100 PROTEIN-RELATED"/>
    <property type="match status" value="1"/>
</dbReference>
<dbReference type="InterPro" id="IPR014710">
    <property type="entry name" value="RmlC-like_jellyroll"/>
</dbReference>
<dbReference type="KEGG" id="egr:104416096"/>
<dbReference type="Pfam" id="PF00190">
    <property type="entry name" value="Cupin_1"/>
    <property type="match status" value="2"/>
</dbReference>
<comment type="function">
    <text evidence="6">Seed storage protein.</text>
</comment>
<dbReference type="InterPro" id="IPR006045">
    <property type="entry name" value="Cupin_1"/>
</dbReference>
<dbReference type="SMART" id="SM00835">
    <property type="entry name" value="Cupin_1"/>
    <property type="match status" value="2"/>
</dbReference>
<evidence type="ECO:0000259" key="8">
    <source>
        <dbReference type="SMART" id="SM00835"/>
    </source>
</evidence>
<dbReference type="PANTHER" id="PTHR31189:SF48">
    <property type="entry name" value="LEGUMIN B"/>
    <property type="match status" value="1"/>
</dbReference>
<dbReference type="GO" id="GO:0010431">
    <property type="term" value="P:seed maturation"/>
    <property type="evidence" value="ECO:0007669"/>
    <property type="project" value="UniProtKB-ARBA"/>
</dbReference>
<dbReference type="Gramene" id="KCW57368">
    <property type="protein sequence ID" value="KCW57368"/>
    <property type="gene ID" value="EUGRSUZ_H00153"/>
</dbReference>
<dbReference type="FunCoup" id="A0A059AU28">
    <property type="interactions" value="439"/>
</dbReference>
<dbReference type="SUPFAM" id="SSF51182">
    <property type="entry name" value="RmlC-like cupins"/>
    <property type="match status" value="1"/>
</dbReference>
<feature type="domain" description="Cupin type-1" evidence="8">
    <location>
        <begin position="49"/>
        <end position="260"/>
    </location>
</feature>
<dbReference type="InterPro" id="IPR006044">
    <property type="entry name" value="11S_seedstore_pln"/>
</dbReference>
<dbReference type="FunFam" id="2.60.120.10:FF:000073">
    <property type="entry name" value="Glycinin G1"/>
    <property type="match status" value="1"/>
</dbReference>
<evidence type="ECO:0000256" key="1">
    <source>
        <dbReference type="ARBA" id="ARBA00007178"/>
    </source>
</evidence>
<dbReference type="PRINTS" id="PR00439">
    <property type="entry name" value="11SGLOBULIN"/>
</dbReference>
<dbReference type="OMA" id="FRECRFE"/>
<dbReference type="CDD" id="cd02242">
    <property type="entry name" value="cupin_11S_legumin_N"/>
    <property type="match status" value="1"/>
</dbReference>
<organism evidence="9">
    <name type="scientific">Eucalyptus grandis</name>
    <name type="common">Flooded gum</name>
    <dbReference type="NCBI Taxonomy" id="71139"/>
    <lineage>
        <taxon>Eukaryota</taxon>
        <taxon>Viridiplantae</taxon>
        <taxon>Streptophyta</taxon>
        <taxon>Embryophyta</taxon>
        <taxon>Tracheophyta</taxon>
        <taxon>Spermatophyta</taxon>
        <taxon>Magnoliopsida</taxon>
        <taxon>eudicotyledons</taxon>
        <taxon>Gunneridae</taxon>
        <taxon>Pentapetalae</taxon>
        <taxon>rosids</taxon>
        <taxon>malvids</taxon>
        <taxon>Myrtales</taxon>
        <taxon>Myrtaceae</taxon>
        <taxon>Myrtoideae</taxon>
        <taxon>Eucalypteae</taxon>
        <taxon>Eucalyptus</taxon>
    </lineage>
</organism>
<feature type="compositionally biased region" description="Low complexity" evidence="7">
    <location>
        <begin position="209"/>
        <end position="235"/>
    </location>
</feature>
<feature type="domain" description="Cupin type-1" evidence="8">
    <location>
        <begin position="327"/>
        <end position="476"/>
    </location>
</feature>
<keyword evidence="2 6" id="KW-0732">Signal</keyword>
<dbReference type="PROSITE" id="PS00305">
    <property type="entry name" value="11S_SEED_STORAGE"/>
    <property type="match status" value="1"/>
</dbReference>
<keyword evidence="3 6" id="KW-0758">Storage protein</keyword>
<feature type="region of interest" description="Disordered" evidence="7">
    <location>
        <begin position="205"/>
        <end position="236"/>
    </location>
</feature>
<keyword evidence="5 6" id="KW-1015">Disulfide bond</keyword>
<dbReference type="InterPro" id="IPR022379">
    <property type="entry name" value="11S_seedstore_CS"/>
</dbReference>
<dbReference type="STRING" id="71139.A0A059AU28"/>
<dbReference type="InParanoid" id="A0A059AU28"/>
<dbReference type="Gene3D" id="2.60.120.10">
    <property type="entry name" value="Jelly Rolls"/>
    <property type="match status" value="2"/>
</dbReference>
<gene>
    <name evidence="9" type="ORF">EUGRSUZ_H00153</name>
</gene>
<feature type="signal peptide" evidence="6">
    <location>
        <begin position="1"/>
        <end position="22"/>
    </location>
</feature>
<dbReference type="eggNOG" id="ENOG502QU1J">
    <property type="taxonomic scope" value="Eukaryota"/>
</dbReference>
<proteinExistence type="inferred from homology"/>
<evidence type="ECO:0000256" key="7">
    <source>
        <dbReference type="SAM" id="MobiDB-lite"/>
    </source>
</evidence>
<comment type="similarity">
    <text evidence="1 6">Belongs to the 11S seed storage protein (globulins) family.</text>
</comment>
<dbReference type="OrthoDB" id="2016041at2759"/>
<feature type="chain" id="PRO_5007745808" description="Cupin type-1 domain-containing protein" evidence="6">
    <location>
        <begin position="23"/>
        <end position="501"/>
    </location>
</feature>
<evidence type="ECO:0000256" key="5">
    <source>
        <dbReference type="ARBA" id="ARBA00023157"/>
    </source>
</evidence>
<accession>A0A059AU28</accession>
<dbReference type="InterPro" id="IPR050253">
    <property type="entry name" value="Seed_Storage-Functional"/>
</dbReference>
<reference evidence="9" key="1">
    <citation type="submission" date="2013-07" db="EMBL/GenBank/DDBJ databases">
        <title>The genome of Eucalyptus grandis.</title>
        <authorList>
            <person name="Schmutz J."/>
            <person name="Hayes R."/>
            <person name="Myburg A."/>
            <person name="Tuskan G."/>
            <person name="Grattapaglia D."/>
            <person name="Rokhsar D.S."/>
        </authorList>
    </citation>
    <scope>NUCLEOTIDE SEQUENCE</scope>
    <source>
        <tissue evidence="9">Leaf extractions</tissue>
    </source>
</reference>
<dbReference type="GO" id="GO:0045735">
    <property type="term" value="F:nutrient reservoir activity"/>
    <property type="evidence" value="ECO:0007669"/>
    <property type="project" value="UniProtKB-KW"/>
</dbReference>
<evidence type="ECO:0000256" key="6">
    <source>
        <dbReference type="RuleBase" id="RU003681"/>
    </source>
</evidence>
<keyword evidence="4 6" id="KW-0708">Seed storage protein</keyword>
<dbReference type="InterPro" id="IPR011051">
    <property type="entry name" value="RmlC_Cupin_sf"/>
</dbReference>
<dbReference type="AlphaFoldDB" id="A0A059AU28"/>
<evidence type="ECO:0000256" key="2">
    <source>
        <dbReference type="ARBA" id="ARBA00022729"/>
    </source>
</evidence>